<protein>
    <submittedName>
        <fullName evidence="1">Uncharacterized protein</fullName>
    </submittedName>
</protein>
<gene>
    <name evidence="1" type="ORF">PHMEG_0007417</name>
</gene>
<comment type="caution">
    <text evidence="1">The sequence shown here is derived from an EMBL/GenBank/DDBJ whole genome shotgun (WGS) entry which is preliminary data.</text>
</comment>
<dbReference type="SUPFAM" id="SSF53098">
    <property type="entry name" value="Ribonuclease H-like"/>
    <property type="match status" value="1"/>
</dbReference>
<proteinExistence type="predicted"/>
<keyword evidence="2" id="KW-1185">Reference proteome</keyword>
<dbReference type="InterPro" id="IPR012337">
    <property type="entry name" value="RNaseH-like_sf"/>
</dbReference>
<accession>A0A225WL90</accession>
<name>A0A225WL90_9STRA</name>
<dbReference type="PANTHER" id="PTHR40866">
    <property type="entry name" value="BED-TYPE DOMAIN-CONTAINING PROTEIN"/>
    <property type="match status" value="1"/>
</dbReference>
<dbReference type="AlphaFoldDB" id="A0A225WL90"/>
<reference evidence="2" key="1">
    <citation type="submission" date="2017-03" db="EMBL/GenBank/DDBJ databases">
        <title>Phytopthora megakarya and P. palmivora, two closely related causual agents of cacao black pod achieved similar genome size and gene model numbers by different mechanisms.</title>
        <authorList>
            <person name="Ali S."/>
            <person name="Shao J."/>
            <person name="Larry D.J."/>
            <person name="Kronmiller B."/>
            <person name="Shen D."/>
            <person name="Strem M.D."/>
            <person name="Melnick R.L."/>
            <person name="Guiltinan M.J."/>
            <person name="Tyler B.M."/>
            <person name="Meinhardt L.W."/>
            <person name="Bailey B.A."/>
        </authorList>
    </citation>
    <scope>NUCLEOTIDE SEQUENCE [LARGE SCALE GENOMIC DNA]</scope>
    <source>
        <strain evidence="2">zdho120</strain>
    </source>
</reference>
<dbReference type="PANTHER" id="PTHR40866:SF1">
    <property type="entry name" value="BED-TYPE DOMAIN-CONTAINING PROTEIN"/>
    <property type="match status" value="1"/>
</dbReference>
<dbReference type="Proteomes" id="UP000198211">
    <property type="component" value="Unassembled WGS sequence"/>
</dbReference>
<evidence type="ECO:0000313" key="1">
    <source>
        <dbReference type="EMBL" id="OWZ18481.1"/>
    </source>
</evidence>
<sequence length="387" mass="43576">MTKNSDICRVLYACLPDNHIKRNHLRDKHPEYEADYVAYTGSLATSLHSFGFVSDKIANINHWMEWVVDRNMPLLEKVIVVNIPTEFGIMFDGWQCLSEHYVALTAMYWCNDEMHYDLLAGSLKFLVGDNCATNQLMATILGVPLVGCVSLSFNLASNQFLIEHEDLATAVAALMTALRTVKNREELRRHTQLAPLRANVTRWSSPFTMLERYVRIQDAIKRVDAVYDLIPKPAMHRRFVAPYETLKRLTASMAEMYPVTTAYLSPDANIIHSPSFECAVVKVAGNREGELTEAAMEALEPLTAPTATEDATPTDCRVGPRTRAQHGGEDFATTLLLSDSIPCKLVMTPQRSSLLPVHFETIEFLRVNQKYWDASTLMDANVEGEDE</sequence>
<dbReference type="OrthoDB" id="125057at2759"/>
<organism evidence="1 2">
    <name type="scientific">Phytophthora megakarya</name>
    <dbReference type="NCBI Taxonomy" id="4795"/>
    <lineage>
        <taxon>Eukaryota</taxon>
        <taxon>Sar</taxon>
        <taxon>Stramenopiles</taxon>
        <taxon>Oomycota</taxon>
        <taxon>Peronosporomycetes</taxon>
        <taxon>Peronosporales</taxon>
        <taxon>Peronosporaceae</taxon>
        <taxon>Phytophthora</taxon>
    </lineage>
</organism>
<evidence type="ECO:0000313" key="2">
    <source>
        <dbReference type="Proteomes" id="UP000198211"/>
    </source>
</evidence>
<dbReference type="EMBL" id="NBNE01000581">
    <property type="protein sequence ID" value="OWZ18481.1"/>
    <property type="molecule type" value="Genomic_DNA"/>
</dbReference>